<protein>
    <submittedName>
        <fullName evidence="1">Uncharacterized protein</fullName>
    </submittedName>
</protein>
<geneLocation type="plasmid" evidence="2">
    <name>pfdu301a</name>
</geneLocation>
<dbReference type="Proteomes" id="UP000501076">
    <property type="component" value="Plasmid pFDU301A"/>
</dbReference>
<reference evidence="1 2" key="1">
    <citation type="submission" date="2019-10" db="EMBL/GenBank/DDBJ databases">
        <title>Complete genome sequences for adaption low water activity.</title>
        <authorList>
            <person name="Zhao L."/>
            <person name="Zhong J."/>
        </authorList>
    </citation>
    <scope>NUCLEOTIDE SEQUENCE [LARGE SCALE GENOMIC DNA]</scope>
    <source>
        <strain evidence="1 2">FDU301</strain>
        <plasmid evidence="2">pfdu301a</plasmid>
    </source>
</reference>
<keyword evidence="1" id="KW-0614">Plasmid</keyword>
<evidence type="ECO:0000313" key="1">
    <source>
        <dbReference type="EMBL" id="QJX80360.1"/>
    </source>
</evidence>
<dbReference type="RefSeq" id="WP_171778349.1">
    <property type="nucleotide sequence ID" value="NZ_CP045273.1"/>
</dbReference>
<name>A0A6M6E0J9_PRIMG</name>
<organism evidence="1 2">
    <name type="scientific">Priestia megaterium</name>
    <name type="common">Bacillus megaterium</name>
    <dbReference type="NCBI Taxonomy" id="1404"/>
    <lineage>
        <taxon>Bacteria</taxon>
        <taxon>Bacillati</taxon>
        <taxon>Bacillota</taxon>
        <taxon>Bacilli</taxon>
        <taxon>Bacillales</taxon>
        <taxon>Bacillaceae</taxon>
        <taxon>Priestia</taxon>
    </lineage>
</organism>
<proteinExistence type="predicted"/>
<evidence type="ECO:0000313" key="2">
    <source>
        <dbReference type="Proteomes" id="UP000501076"/>
    </source>
</evidence>
<dbReference type="AlphaFoldDB" id="A0A6M6E0J9"/>
<accession>A0A6M6E0J9</accession>
<sequence length="106" mass="11904">MTFEELRQYLLPLAHTGELTLEVADSEDGGKQIKAIDKDINEVEIEGEKRLLDSSTTIGCFYTSTHNVDGVQRIAFIEHNYNAITAANHKDIIHLCNLINTAIEFN</sequence>
<gene>
    <name evidence="1" type="ORF">FDZ14_30195</name>
</gene>
<dbReference type="EMBL" id="CP045273">
    <property type="protein sequence ID" value="QJX80360.1"/>
    <property type="molecule type" value="Genomic_DNA"/>
</dbReference>